<dbReference type="AlphaFoldDB" id="A0A6G1PU88"/>
<evidence type="ECO:0000313" key="2">
    <source>
        <dbReference type="Proteomes" id="UP000503349"/>
    </source>
</evidence>
<name>A0A6G1PU88_CHAAH</name>
<sequence length="89" mass="9838">MSLMAVQSNNFKDGSDKIGVNAPIFHLPLPLLISSSLLSLLDKGVLMKRESERRMEPEEFKTGWAVDKAIGNLLISKDSVSVKLFNSSF</sequence>
<gene>
    <name evidence="1" type="ORF">EXN66_Car009577</name>
</gene>
<protein>
    <submittedName>
        <fullName evidence="1">Uncharacterized protein</fullName>
    </submittedName>
</protein>
<reference evidence="1 2" key="1">
    <citation type="submission" date="2019-02" db="EMBL/GenBank/DDBJ databases">
        <title>Opniocepnalus argus genome.</title>
        <authorList>
            <person name="Zhou C."/>
            <person name="Xiao S."/>
        </authorList>
    </citation>
    <scope>NUCLEOTIDE SEQUENCE [LARGE SCALE GENOMIC DNA]</scope>
    <source>
        <strain evidence="1">OARG1902GOOAL</strain>
        <tissue evidence="1">Muscle</tissue>
    </source>
</reference>
<organism evidence="1 2">
    <name type="scientific">Channa argus</name>
    <name type="common">Northern snakehead</name>
    <name type="synonym">Ophicephalus argus</name>
    <dbReference type="NCBI Taxonomy" id="215402"/>
    <lineage>
        <taxon>Eukaryota</taxon>
        <taxon>Metazoa</taxon>
        <taxon>Chordata</taxon>
        <taxon>Craniata</taxon>
        <taxon>Vertebrata</taxon>
        <taxon>Euteleostomi</taxon>
        <taxon>Actinopterygii</taxon>
        <taxon>Neopterygii</taxon>
        <taxon>Teleostei</taxon>
        <taxon>Neoteleostei</taxon>
        <taxon>Acanthomorphata</taxon>
        <taxon>Anabantaria</taxon>
        <taxon>Anabantiformes</taxon>
        <taxon>Channoidei</taxon>
        <taxon>Channidae</taxon>
        <taxon>Channa</taxon>
    </lineage>
</organism>
<keyword evidence="2" id="KW-1185">Reference proteome</keyword>
<accession>A0A6G1PU88</accession>
<dbReference type="Proteomes" id="UP000503349">
    <property type="component" value="Chromosome 9"/>
</dbReference>
<reference evidence="2" key="2">
    <citation type="submission" date="2019-02" db="EMBL/GenBank/DDBJ databases">
        <title>Opniocepnalus argus Var Kimnra genome.</title>
        <authorList>
            <person name="Zhou C."/>
            <person name="Xiao S."/>
        </authorList>
    </citation>
    <scope>NUCLEOTIDE SEQUENCE [LARGE SCALE GENOMIC DNA]</scope>
</reference>
<proteinExistence type="predicted"/>
<dbReference type="EMBL" id="CM015720">
    <property type="protein sequence ID" value="KAF3693901.1"/>
    <property type="molecule type" value="Genomic_DNA"/>
</dbReference>
<evidence type="ECO:0000313" key="1">
    <source>
        <dbReference type="EMBL" id="KAF3693901.1"/>
    </source>
</evidence>